<name>A0A2A9MBZ7_BESBE</name>
<dbReference type="KEGG" id="bbes:BESB_067770"/>
<organism evidence="2 3">
    <name type="scientific">Besnoitia besnoiti</name>
    <name type="common">Apicomplexan protozoan</name>
    <dbReference type="NCBI Taxonomy" id="94643"/>
    <lineage>
        <taxon>Eukaryota</taxon>
        <taxon>Sar</taxon>
        <taxon>Alveolata</taxon>
        <taxon>Apicomplexa</taxon>
        <taxon>Conoidasida</taxon>
        <taxon>Coccidia</taxon>
        <taxon>Eucoccidiorida</taxon>
        <taxon>Eimeriorina</taxon>
        <taxon>Sarcocystidae</taxon>
        <taxon>Besnoitia</taxon>
    </lineage>
</organism>
<dbReference type="AlphaFoldDB" id="A0A2A9MBZ7"/>
<protein>
    <recommendedName>
        <fullName evidence="4">Guanylylate cyclase</fullName>
    </recommendedName>
</protein>
<sequence>MLTSRRDERLRSIKWIGQQGENDCGLTCAKMVLAMIRRLRTASGASPSPRDGGRGGQPPPISAPQPQSAAPSRQEAEIRRPRRAEAGISCVPGERPEEAGPPLELSAGAEDTNKDACTLPAPTSLEPPGGGLWADWLASTQQAWVAFWRRGESALRRQAGEGALPKKRSRDGVKAAGASAADVGVVQRREETVRLWQRLANGAWTVDLFLLFLHLGLGRACFLTTVCEGFNASHLQRRFYAEAEADEPQRVERQFARVKAAGGVVLNRRVSREELRAFLLTDGVVICLLHRGVLDAYLTAVRRAAPSASGAALRARARKAAAEAAASLEYEGHFVVLVGARKVSHERFLRLVCMDNTRLFYSSTATGGSSLSMPLGSEGVRSFAPSSRAASCEPNAASERLDASQKACAEASPAQPAFSGNPTTSVAAAARRMQARGEPWGAPRAKNACRPRKVANGVLELEASGPSEQGEDANGEKATRSSAAHLEGEGEEGAGADAFRGRTGAANQEEGDEVGGKRPRASKEPRCFWTCLLIDPAEPGTKEVDEEVLTLSRTAPGTDEDLLFVSTKGSIDLAAFASGPPEL</sequence>
<dbReference type="Pfam" id="PF09778">
    <property type="entry name" value="Guanylate_cyc_2"/>
    <property type="match status" value="1"/>
</dbReference>
<dbReference type="InterPro" id="IPR018616">
    <property type="entry name" value="GUCD1"/>
</dbReference>
<reference evidence="2 3" key="1">
    <citation type="submission" date="2017-09" db="EMBL/GenBank/DDBJ databases">
        <title>Genome sequencing of Besnoitia besnoiti strain Bb-Ger1.</title>
        <authorList>
            <person name="Schares G."/>
            <person name="Venepally P."/>
            <person name="Lorenzi H.A."/>
        </authorList>
    </citation>
    <scope>NUCLEOTIDE SEQUENCE [LARGE SCALE GENOMIC DNA]</scope>
    <source>
        <strain evidence="2 3">Bb-Ger1</strain>
    </source>
</reference>
<feature type="compositionally biased region" description="Low complexity" evidence="1">
    <location>
        <begin position="64"/>
        <end position="73"/>
    </location>
</feature>
<dbReference type="PANTHER" id="PTHR31400">
    <property type="entry name" value="GUANYLYL CYCLASE DOMAIN CONTAINING PROTEIN 1 GUCD1"/>
    <property type="match status" value="1"/>
</dbReference>
<dbReference type="EMBL" id="NWUJ01000006">
    <property type="protein sequence ID" value="PFH34744.1"/>
    <property type="molecule type" value="Genomic_DNA"/>
</dbReference>
<proteinExistence type="predicted"/>
<dbReference type="Proteomes" id="UP000224006">
    <property type="component" value="Chromosome VI"/>
</dbReference>
<dbReference type="OrthoDB" id="206796at2759"/>
<comment type="caution">
    <text evidence="2">The sequence shown here is derived from an EMBL/GenBank/DDBJ whole genome shotgun (WGS) entry which is preliminary data.</text>
</comment>
<accession>A0A2A9MBZ7</accession>
<evidence type="ECO:0000313" key="2">
    <source>
        <dbReference type="EMBL" id="PFH34744.1"/>
    </source>
</evidence>
<feature type="region of interest" description="Disordered" evidence="1">
    <location>
        <begin position="40"/>
        <end position="125"/>
    </location>
</feature>
<evidence type="ECO:0000256" key="1">
    <source>
        <dbReference type="SAM" id="MobiDB-lite"/>
    </source>
</evidence>
<dbReference type="GeneID" id="40311703"/>
<feature type="region of interest" description="Disordered" evidence="1">
    <location>
        <begin position="403"/>
        <end position="521"/>
    </location>
</feature>
<evidence type="ECO:0008006" key="4">
    <source>
        <dbReference type="Google" id="ProtNLM"/>
    </source>
</evidence>
<keyword evidence="3" id="KW-1185">Reference proteome</keyword>
<dbReference type="PANTHER" id="PTHR31400:SF1">
    <property type="entry name" value="PROTEIN GUCD1"/>
    <property type="match status" value="1"/>
</dbReference>
<evidence type="ECO:0000313" key="3">
    <source>
        <dbReference type="Proteomes" id="UP000224006"/>
    </source>
</evidence>
<dbReference type="RefSeq" id="XP_029218753.1">
    <property type="nucleotide sequence ID" value="XM_029365170.1"/>
</dbReference>
<dbReference type="VEuPathDB" id="ToxoDB:BESB_067770"/>
<feature type="compositionally biased region" description="Basic and acidic residues" evidence="1">
    <location>
        <begin position="74"/>
        <end position="85"/>
    </location>
</feature>
<gene>
    <name evidence="2" type="ORF">BESB_067770</name>
</gene>